<dbReference type="Pfam" id="PF00528">
    <property type="entry name" value="BPD_transp_1"/>
    <property type="match status" value="1"/>
</dbReference>
<comment type="subcellular location">
    <subcellularLocation>
        <location evidence="9">Cell inner membrane</location>
        <topology evidence="9">Multi-pass membrane protein</topology>
    </subcellularLocation>
    <subcellularLocation>
        <location evidence="1">Cell membrane</location>
        <topology evidence="1">Multi-pass membrane protein</topology>
    </subcellularLocation>
</comment>
<gene>
    <name evidence="11" type="ORF">DSYM_24550</name>
</gene>
<dbReference type="KEGG" id="ddz:DSYM_24550"/>
<dbReference type="InterPro" id="IPR000515">
    <property type="entry name" value="MetI-like"/>
</dbReference>
<dbReference type="Gene3D" id="1.10.3720.10">
    <property type="entry name" value="MetI-like"/>
    <property type="match status" value="1"/>
</dbReference>
<protein>
    <recommendedName>
        <fullName evidence="3 9">Phosphate transport system permease protein PstA</fullName>
    </recommendedName>
</protein>
<reference evidence="11" key="1">
    <citation type="journal article" name="DNA Res.">
        <title>The physiological potential of anammox bacteria as revealed by their core genome structure.</title>
        <authorList>
            <person name="Okubo T."/>
            <person name="Toyoda A."/>
            <person name="Fukuhara K."/>
            <person name="Uchiyama I."/>
            <person name="Harigaya Y."/>
            <person name="Kuroiwa M."/>
            <person name="Suzuki T."/>
            <person name="Murakami Y."/>
            <person name="Suwa Y."/>
            <person name="Takami H."/>
        </authorList>
    </citation>
    <scope>NUCLEOTIDE SEQUENCE</scope>
    <source>
        <strain evidence="11">317325-3</strain>
    </source>
</reference>
<comment type="similarity">
    <text evidence="2 9">Belongs to the binding-protein-dependent transport system permease family. CysTW subfamily.</text>
</comment>
<organism evidence="11 12">
    <name type="scientific">Candidatus Desulfobacillus denitrificans</name>
    <dbReference type="NCBI Taxonomy" id="2608985"/>
    <lineage>
        <taxon>Bacteria</taxon>
        <taxon>Pseudomonadati</taxon>
        <taxon>Pseudomonadota</taxon>
        <taxon>Betaproteobacteria</taxon>
        <taxon>Candidatus Desulfobacillus</taxon>
    </lineage>
</organism>
<dbReference type="GO" id="GO:0005315">
    <property type="term" value="F:phosphate transmembrane transporter activity"/>
    <property type="evidence" value="ECO:0007669"/>
    <property type="project" value="InterPro"/>
</dbReference>
<evidence type="ECO:0000259" key="10">
    <source>
        <dbReference type="PROSITE" id="PS50928"/>
    </source>
</evidence>
<feature type="transmembrane region" description="Helical" evidence="9">
    <location>
        <begin position="276"/>
        <end position="297"/>
    </location>
</feature>
<feature type="transmembrane region" description="Helical" evidence="9">
    <location>
        <begin position="146"/>
        <end position="164"/>
    </location>
</feature>
<dbReference type="CDD" id="cd06261">
    <property type="entry name" value="TM_PBP2"/>
    <property type="match status" value="1"/>
</dbReference>
<feature type="transmembrane region" description="Helical" evidence="9">
    <location>
        <begin position="21"/>
        <end position="47"/>
    </location>
</feature>
<dbReference type="AlphaFoldDB" id="A0A809S001"/>
<feature type="transmembrane region" description="Helical" evidence="9">
    <location>
        <begin position="120"/>
        <end position="140"/>
    </location>
</feature>
<dbReference type="PANTHER" id="PTHR43470:SF5">
    <property type="entry name" value="PHOSPHATE TRANSPORT SYSTEM PERMEASE PROTEIN PSTA"/>
    <property type="match status" value="1"/>
</dbReference>
<evidence type="ECO:0000256" key="1">
    <source>
        <dbReference type="ARBA" id="ARBA00004651"/>
    </source>
</evidence>
<feature type="transmembrane region" description="Helical" evidence="9">
    <location>
        <begin position="67"/>
        <end position="100"/>
    </location>
</feature>
<name>A0A809S001_9PROT</name>
<sequence length="307" mass="33135">MMRQDAAELRALIARHKRWDVVFGVVGLLCLSVGLLTFAALFVDMLIDGYARLTPDFFTNFPSRRAGQAGILSAWVGSTMVMLVTAVVAVPLGVASGIYLEEYAPRNWVTDVIEINIGNLAGVPSIVYGLLALGLFVYQFGLGQSVATAGLTLALLILPVVIVATREAIRAIPGAIREAAYALGATKWQVVQGHILPYSTGGILTGVIIGMARAIGETAPIITVGALTFIAFLPPSPVGTEFPFLNFEWLMSPFTVMPIQIFNWTSRPDPAFQANAAAAGFILVFMTLAMNGLAIWLRLRIRRNIKW</sequence>
<keyword evidence="5 9" id="KW-1003">Cell membrane</keyword>
<dbReference type="EMBL" id="AP021857">
    <property type="protein sequence ID" value="BBO21756.1"/>
    <property type="molecule type" value="Genomic_DNA"/>
</dbReference>
<keyword evidence="7 9" id="KW-1133">Transmembrane helix</keyword>
<evidence type="ECO:0000313" key="11">
    <source>
        <dbReference type="EMBL" id="BBO21756.1"/>
    </source>
</evidence>
<dbReference type="SUPFAM" id="SSF161098">
    <property type="entry name" value="MetI-like"/>
    <property type="match status" value="1"/>
</dbReference>
<keyword evidence="8 9" id="KW-0472">Membrane</keyword>
<dbReference type="GO" id="GO:0005886">
    <property type="term" value="C:plasma membrane"/>
    <property type="evidence" value="ECO:0007669"/>
    <property type="project" value="UniProtKB-SubCell"/>
</dbReference>
<dbReference type="InterPro" id="IPR005672">
    <property type="entry name" value="Phosphate_PstA"/>
</dbReference>
<evidence type="ECO:0000256" key="3">
    <source>
        <dbReference type="ARBA" id="ARBA00016864"/>
    </source>
</evidence>
<dbReference type="GO" id="GO:0035435">
    <property type="term" value="P:phosphate ion transmembrane transport"/>
    <property type="evidence" value="ECO:0007669"/>
    <property type="project" value="InterPro"/>
</dbReference>
<accession>A0A809S001</accession>
<evidence type="ECO:0000256" key="5">
    <source>
        <dbReference type="ARBA" id="ARBA00022475"/>
    </source>
</evidence>
<evidence type="ECO:0000313" key="12">
    <source>
        <dbReference type="Proteomes" id="UP000662914"/>
    </source>
</evidence>
<dbReference type="InterPro" id="IPR035906">
    <property type="entry name" value="MetI-like_sf"/>
</dbReference>
<dbReference type="Proteomes" id="UP000662914">
    <property type="component" value="Chromosome"/>
</dbReference>
<dbReference type="NCBIfam" id="TIGR00974">
    <property type="entry name" value="3a0107s02c"/>
    <property type="match status" value="1"/>
</dbReference>
<evidence type="ECO:0000256" key="6">
    <source>
        <dbReference type="ARBA" id="ARBA00022692"/>
    </source>
</evidence>
<dbReference type="PROSITE" id="PS50928">
    <property type="entry name" value="ABC_TM1"/>
    <property type="match status" value="1"/>
</dbReference>
<keyword evidence="6 9" id="KW-0812">Transmembrane</keyword>
<keyword evidence="4" id="KW-0813">Transport</keyword>
<evidence type="ECO:0000256" key="8">
    <source>
        <dbReference type="ARBA" id="ARBA00023136"/>
    </source>
</evidence>
<evidence type="ECO:0000256" key="9">
    <source>
        <dbReference type="RuleBase" id="RU363043"/>
    </source>
</evidence>
<feature type="domain" description="ABC transmembrane type-1" evidence="10">
    <location>
        <begin position="75"/>
        <end position="294"/>
    </location>
</feature>
<evidence type="ECO:0000256" key="4">
    <source>
        <dbReference type="ARBA" id="ARBA00022448"/>
    </source>
</evidence>
<evidence type="ECO:0000256" key="7">
    <source>
        <dbReference type="ARBA" id="ARBA00022989"/>
    </source>
</evidence>
<evidence type="ECO:0000256" key="2">
    <source>
        <dbReference type="ARBA" id="ARBA00007069"/>
    </source>
</evidence>
<proteinExistence type="inferred from homology"/>
<dbReference type="PANTHER" id="PTHR43470">
    <property type="entry name" value="PHOSPHATE TRANSPORT SYSTEM PERMEASE PROTEIN PSTA-RELATED"/>
    <property type="match status" value="1"/>
</dbReference>
<feature type="transmembrane region" description="Helical" evidence="9">
    <location>
        <begin position="214"/>
        <end position="233"/>
    </location>
</feature>